<dbReference type="GO" id="GO:0000974">
    <property type="term" value="C:Prp19 complex"/>
    <property type="evidence" value="ECO:0000318"/>
    <property type="project" value="GO_Central"/>
</dbReference>
<evidence type="ECO:0000313" key="20">
    <source>
        <dbReference type="EMBL" id="EDV22055.1"/>
    </source>
</evidence>
<dbReference type="InterPro" id="IPR038959">
    <property type="entry name" value="Prp19"/>
</dbReference>
<evidence type="ECO:0000256" key="12">
    <source>
        <dbReference type="ARBA" id="ARBA00022763"/>
    </source>
</evidence>
<evidence type="ECO:0000256" key="18">
    <source>
        <dbReference type="RuleBase" id="RU367101"/>
    </source>
</evidence>
<dbReference type="InterPro" id="IPR036322">
    <property type="entry name" value="WD40_repeat_dom_sf"/>
</dbReference>
<keyword evidence="21" id="KW-1185">Reference proteome</keyword>
<dbReference type="CDD" id="cd16656">
    <property type="entry name" value="RING-Ubox_PRP19"/>
    <property type="match status" value="1"/>
</dbReference>
<keyword evidence="10 18" id="KW-0747">Spliceosome</keyword>
<organism evidence="20 21">
    <name type="scientific">Trichoplax adhaerens</name>
    <name type="common">Trichoplax reptans</name>
    <dbReference type="NCBI Taxonomy" id="10228"/>
    <lineage>
        <taxon>Eukaryota</taxon>
        <taxon>Metazoa</taxon>
        <taxon>Placozoa</taxon>
        <taxon>Uniplacotomia</taxon>
        <taxon>Trichoplacea</taxon>
        <taxon>Trichoplacidae</taxon>
        <taxon>Trichoplax</taxon>
    </lineage>
</organism>
<evidence type="ECO:0000256" key="3">
    <source>
        <dbReference type="ARBA" id="ARBA00004906"/>
    </source>
</evidence>
<evidence type="ECO:0000256" key="17">
    <source>
        <dbReference type="PROSITE-ProRule" id="PRU00221"/>
    </source>
</evidence>
<dbReference type="GO" id="GO:0006281">
    <property type="term" value="P:DNA repair"/>
    <property type="evidence" value="ECO:0007669"/>
    <property type="project" value="UniProtKB-KW"/>
</dbReference>
<comment type="subunit">
    <text evidence="18">Homotetramer.</text>
</comment>
<dbReference type="InParanoid" id="B3S516"/>
<dbReference type="InterPro" id="IPR019775">
    <property type="entry name" value="WD40_repeat_CS"/>
</dbReference>
<dbReference type="SUPFAM" id="SSF50978">
    <property type="entry name" value="WD40 repeat-like"/>
    <property type="match status" value="1"/>
</dbReference>
<dbReference type="GO" id="GO:0071006">
    <property type="term" value="C:U2-type catalytic step 1 spliceosome"/>
    <property type="evidence" value="ECO:0000318"/>
    <property type="project" value="GO_Central"/>
</dbReference>
<dbReference type="PROSITE" id="PS50082">
    <property type="entry name" value="WD_REPEATS_2"/>
    <property type="match status" value="4"/>
</dbReference>
<dbReference type="OrthoDB" id="687049at2759"/>
<dbReference type="GO" id="GO:0005654">
    <property type="term" value="C:nucleoplasm"/>
    <property type="evidence" value="ECO:0007669"/>
    <property type="project" value="UniProtKB-SubCell"/>
</dbReference>
<dbReference type="UniPathway" id="UPA00143"/>
<dbReference type="Gene3D" id="2.130.10.10">
    <property type="entry name" value="YVTN repeat-like/Quinoprotein amine dehydrogenase"/>
    <property type="match status" value="1"/>
</dbReference>
<dbReference type="STRING" id="10228.B3S516"/>
<evidence type="ECO:0000256" key="4">
    <source>
        <dbReference type="ARBA" id="ARBA00006388"/>
    </source>
</evidence>
<keyword evidence="12 18" id="KW-0227">DNA damage</keyword>
<comment type="function">
    <text evidence="18">Ubiquitin-protein ligase which is mainly involved pre-mRNA splicing and DNA repair. Required for pre-mRNA splicing as component of the spliceosome.</text>
</comment>
<evidence type="ECO:0000256" key="6">
    <source>
        <dbReference type="ARBA" id="ARBA00015618"/>
    </source>
</evidence>
<dbReference type="GeneID" id="6756556"/>
<feature type="repeat" description="WD" evidence="17">
    <location>
        <begin position="466"/>
        <end position="499"/>
    </location>
</feature>
<comment type="catalytic activity">
    <reaction evidence="1 18">
        <text>S-ubiquitinyl-[E2 ubiquitin-conjugating enzyme]-L-cysteine + [acceptor protein]-L-lysine = [E2 ubiquitin-conjugating enzyme]-L-cysteine + N(6)-ubiquitinyl-[acceptor protein]-L-lysine.</text>
        <dbReference type="EC" id="2.3.2.27"/>
    </reaction>
</comment>
<evidence type="ECO:0000256" key="9">
    <source>
        <dbReference type="ARBA" id="ARBA00022679"/>
    </source>
</evidence>
<dbReference type="PANTHER" id="PTHR43995">
    <property type="entry name" value="PRE-MRNA-PROCESSING FACTOR 19"/>
    <property type="match status" value="1"/>
</dbReference>
<protein>
    <recommendedName>
        <fullName evidence="6 18">Pre-mRNA-processing factor 19</fullName>
        <ecNumber evidence="5 18">2.3.2.27</ecNumber>
    </recommendedName>
</protein>
<gene>
    <name evidence="20" type="ORF">TRIADDRAFT_64168</name>
</gene>
<dbReference type="EC" id="2.3.2.27" evidence="5 18"/>
<sequence length="499" mass="54281">MALICSICNEVPEEPVLSLKSNCIFEKRLIVKYIKENGKDPVSGDDIEEADLVNINSTPVSKPRPPSATSIPALLKSLQDEWDACMLHSYTLRQQLQTTRQELSHALYQHDAACRVIARLTKELTAAREALATLKPQAGVSAPAAGAQPVEQMEVEDATQEIGLTKAIIQKLQDTSVALTSERKKRGKTIPEGLAKTSDISKYAEIASLPGLHSASAKGILTIDLQGGNPSRIVTGGVDKNVVVFDRTEDKIIATLKGHSKKVNKVIYHPNEDIVFSGSQDSTVRVWSVPESSSRHMIKVHEKAITGVSLHATGEYLLTSSADQLWAFSDLQSGRVITKSDPGDKQDEFTCAEFHPDGLIFGTGTSDGIIKIWDLKERTNVANFSGHSASITDISFSENGYYLATAAEDSTVKLWDLRKLKNFKSITLDDSVVKSVSFDQSGTYMVIGGSDIRVYLSKQWQLLNTLSGHSADVTGVKFGSNASCIASCSMDRTVKFFGL</sequence>
<dbReference type="SMART" id="SM00320">
    <property type="entry name" value="WD40"/>
    <property type="match status" value="7"/>
</dbReference>
<feature type="domain" description="U-box" evidence="19">
    <location>
        <begin position="2"/>
        <end position="68"/>
    </location>
</feature>
<evidence type="ECO:0000256" key="1">
    <source>
        <dbReference type="ARBA" id="ARBA00000900"/>
    </source>
</evidence>
<dbReference type="InterPro" id="IPR001680">
    <property type="entry name" value="WD40_rpt"/>
</dbReference>
<dbReference type="PhylomeDB" id="B3S516"/>
<evidence type="ECO:0000256" key="16">
    <source>
        <dbReference type="ARBA" id="ARBA00023242"/>
    </source>
</evidence>
<dbReference type="InterPro" id="IPR013083">
    <property type="entry name" value="Znf_RING/FYVE/PHD"/>
</dbReference>
<comment type="similarity">
    <text evidence="4 18">Belongs to the WD repeat PRP19 family.</text>
</comment>
<dbReference type="PRINTS" id="PR00320">
    <property type="entry name" value="GPROTEINBRPT"/>
</dbReference>
<evidence type="ECO:0000256" key="13">
    <source>
        <dbReference type="ARBA" id="ARBA00022786"/>
    </source>
</evidence>
<comment type="pathway">
    <text evidence="3 18">Protein modification; protein ubiquitination.</text>
</comment>
<dbReference type="PROSITE" id="PS50294">
    <property type="entry name" value="WD_REPEATS_REGION"/>
    <property type="match status" value="4"/>
</dbReference>
<dbReference type="FunCoup" id="B3S516">
    <property type="interactions" value="2109"/>
</dbReference>
<accession>B3S516</accession>
<evidence type="ECO:0000256" key="5">
    <source>
        <dbReference type="ARBA" id="ARBA00012483"/>
    </source>
</evidence>
<dbReference type="SMART" id="SM00504">
    <property type="entry name" value="Ubox"/>
    <property type="match status" value="1"/>
</dbReference>
<dbReference type="CDD" id="cd00200">
    <property type="entry name" value="WD40"/>
    <property type="match status" value="1"/>
</dbReference>
<comment type="subcellular location">
    <subcellularLocation>
        <location evidence="2">Nucleus</location>
        <location evidence="2">Nucleoplasm</location>
    </subcellularLocation>
</comment>
<dbReference type="OMA" id="SLDQHWA"/>
<keyword evidence="14 18" id="KW-0508">mRNA splicing</keyword>
<dbReference type="GO" id="GO:0070534">
    <property type="term" value="P:protein K63-linked ubiquitination"/>
    <property type="evidence" value="ECO:0007669"/>
    <property type="project" value="UniProtKB-UniRule"/>
</dbReference>
<dbReference type="Gene3D" id="3.30.40.10">
    <property type="entry name" value="Zinc/RING finger domain, C3HC4 (zinc finger)"/>
    <property type="match status" value="1"/>
</dbReference>
<dbReference type="GO" id="GO:0000398">
    <property type="term" value="P:mRNA splicing, via spliceosome"/>
    <property type="evidence" value="ECO:0000318"/>
    <property type="project" value="GO_Central"/>
</dbReference>
<feature type="repeat" description="WD" evidence="17">
    <location>
        <begin position="342"/>
        <end position="383"/>
    </location>
</feature>
<dbReference type="PANTHER" id="PTHR43995:SF1">
    <property type="entry name" value="PRE-MRNA-PROCESSING FACTOR 19"/>
    <property type="match status" value="1"/>
</dbReference>
<dbReference type="Proteomes" id="UP000009022">
    <property type="component" value="Unassembled WGS sequence"/>
</dbReference>
<keyword evidence="9 18" id="KW-0808">Transferase</keyword>
<dbReference type="SUPFAM" id="SSF57850">
    <property type="entry name" value="RING/U-box"/>
    <property type="match status" value="1"/>
</dbReference>
<dbReference type="GO" id="GO:0061630">
    <property type="term" value="F:ubiquitin protein ligase activity"/>
    <property type="evidence" value="ECO:0007669"/>
    <property type="project" value="UniProtKB-UniRule"/>
</dbReference>
<dbReference type="PROSITE" id="PS00678">
    <property type="entry name" value="WD_REPEATS_1"/>
    <property type="match status" value="1"/>
</dbReference>
<dbReference type="InterPro" id="IPR020472">
    <property type="entry name" value="WD40_PAC1"/>
</dbReference>
<dbReference type="KEGG" id="tad:TRIADDRAFT_64168"/>
<evidence type="ECO:0000313" key="21">
    <source>
        <dbReference type="Proteomes" id="UP000009022"/>
    </source>
</evidence>
<keyword evidence="8 18" id="KW-0507">mRNA processing</keyword>
<feature type="repeat" description="WD" evidence="17">
    <location>
        <begin position="384"/>
        <end position="425"/>
    </location>
</feature>
<dbReference type="AlphaFoldDB" id="B3S516"/>
<dbReference type="FunFam" id="3.30.40.10:FF:000027">
    <property type="entry name" value="Pre-mRNA-processing factor 19, putative"/>
    <property type="match status" value="1"/>
</dbReference>
<reference evidence="20 21" key="1">
    <citation type="journal article" date="2008" name="Nature">
        <title>The Trichoplax genome and the nature of placozoans.</title>
        <authorList>
            <person name="Srivastava M."/>
            <person name="Begovic E."/>
            <person name="Chapman J."/>
            <person name="Putnam N.H."/>
            <person name="Hellsten U."/>
            <person name="Kawashima T."/>
            <person name="Kuo A."/>
            <person name="Mitros T."/>
            <person name="Salamov A."/>
            <person name="Carpenter M.L."/>
            <person name="Signorovitch A.Y."/>
            <person name="Moreno M.A."/>
            <person name="Kamm K."/>
            <person name="Grimwood J."/>
            <person name="Schmutz J."/>
            <person name="Shapiro H."/>
            <person name="Grigoriev I.V."/>
            <person name="Buss L.W."/>
            <person name="Schierwater B."/>
            <person name="Dellaporta S.L."/>
            <person name="Rokhsar D.S."/>
        </authorList>
    </citation>
    <scope>NUCLEOTIDE SEQUENCE [LARGE SCALE GENOMIC DNA]</scope>
    <source>
        <strain evidence="20 21">Grell-BS-1999</strain>
    </source>
</reference>
<keyword evidence="11" id="KW-0677">Repeat</keyword>
<dbReference type="GO" id="GO:0004842">
    <property type="term" value="F:ubiquitin-protein transferase activity"/>
    <property type="evidence" value="ECO:0000318"/>
    <property type="project" value="GO_Central"/>
</dbReference>
<dbReference type="RefSeq" id="XP_002115210.1">
    <property type="nucleotide sequence ID" value="XM_002115174.1"/>
</dbReference>
<keyword evidence="7 17" id="KW-0853">WD repeat</keyword>
<dbReference type="eggNOG" id="KOG0289">
    <property type="taxonomic scope" value="Eukaryota"/>
</dbReference>
<dbReference type="InterPro" id="IPR055340">
    <property type="entry name" value="RING-Ubox_PRP19"/>
</dbReference>
<dbReference type="InterPro" id="IPR003613">
    <property type="entry name" value="Ubox_domain"/>
</dbReference>
<name>B3S516_TRIAD</name>
<dbReference type="Pfam" id="PF08606">
    <property type="entry name" value="Prp19"/>
    <property type="match status" value="1"/>
</dbReference>
<evidence type="ECO:0000256" key="10">
    <source>
        <dbReference type="ARBA" id="ARBA00022728"/>
    </source>
</evidence>
<evidence type="ECO:0000256" key="7">
    <source>
        <dbReference type="ARBA" id="ARBA00022574"/>
    </source>
</evidence>
<proteinExistence type="inferred from homology"/>
<evidence type="ECO:0000256" key="11">
    <source>
        <dbReference type="ARBA" id="ARBA00022737"/>
    </source>
</evidence>
<keyword evidence="16 18" id="KW-0539">Nucleus</keyword>
<evidence type="ECO:0000256" key="2">
    <source>
        <dbReference type="ARBA" id="ARBA00004642"/>
    </source>
</evidence>
<feature type="repeat" description="WD" evidence="17">
    <location>
        <begin position="256"/>
        <end position="297"/>
    </location>
</feature>
<dbReference type="InterPro" id="IPR015943">
    <property type="entry name" value="WD40/YVTN_repeat-like_dom_sf"/>
</dbReference>
<evidence type="ECO:0000256" key="15">
    <source>
        <dbReference type="ARBA" id="ARBA00023204"/>
    </source>
</evidence>
<keyword evidence="13 18" id="KW-0833">Ubl conjugation pathway</keyword>
<evidence type="ECO:0000256" key="8">
    <source>
        <dbReference type="ARBA" id="ARBA00022664"/>
    </source>
</evidence>
<keyword evidence="15 18" id="KW-0234">DNA repair</keyword>
<dbReference type="GO" id="GO:0005737">
    <property type="term" value="C:cytoplasm"/>
    <property type="evidence" value="ECO:0000318"/>
    <property type="project" value="GO_Central"/>
</dbReference>
<dbReference type="CTD" id="6756556"/>
<dbReference type="HOGENOM" id="CLU_023894_1_1_1"/>
<evidence type="ECO:0000256" key="14">
    <source>
        <dbReference type="ARBA" id="ARBA00023187"/>
    </source>
</evidence>
<dbReference type="EMBL" id="DS985250">
    <property type="protein sequence ID" value="EDV22055.1"/>
    <property type="molecule type" value="Genomic_DNA"/>
</dbReference>
<dbReference type="FunFam" id="2.130.10.10:FF:000043">
    <property type="entry name" value="pre-mRNA-processing factor 19"/>
    <property type="match status" value="1"/>
</dbReference>
<dbReference type="InterPro" id="IPR013915">
    <property type="entry name" value="Prp19_cc"/>
</dbReference>
<dbReference type="Pfam" id="PF24814">
    <property type="entry name" value="WD40_Prp19"/>
    <property type="match status" value="1"/>
</dbReference>
<evidence type="ECO:0000259" key="19">
    <source>
        <dbReference type="SMART" id="SM00504"/>
    </source>
</evidence>